<dbReference type="Pfam" id="PF02201">
    <property type="entry name" value="SWIB"/>
    <property type="match status" value="1"/>
</dbReference>
<organism evidence="3 4">
    <name type="scientific">Ceratopteris richardii</name>
    <name type="common">Triangle waterfern</name>
    <dbReference type="NCBI Taxonomy" id="49495"/>
    <lineage>
        <taxon>Eukaryota</taxon>
        <taxon>Viridiplantae</taxon>
        <taxon>Streptophyta</taxon>
        <taxon>Embryophyta</taxon>
        <taxon>Tracheophyta</taxon>
        <taxon>Polypodiopsida</taxon>
        <taxon>Polypodiidae</taxon>
        <taxon>Polypodiales</taxon>
        <taxon>Pteridineae</taxon>
        <taxon>Pteridaceae</taxon>
        <taxon>Parkerioideae</taxon>
        <taxon>Ceratopteris</taxon>
    </lineage>
</organism>
<feature type="domain" description="DM2" evidence="2">
    <location>
        <begin position="290"/>
        <end position="367"/>
    </location>
</feature>
<dbReference type="InterPro" id="IPR019835">
    <property type="entry name" value="SWIB_domain"/>
</dbReference>
<evidence type="ECO:0000313" key="3">
    <source>
        <dbReference type="EMBL" id="KAH7301201.1"/>
    </source>
</evidence>
<keyword evidence="4" id="KW-1185">Reference proteome</keyword>
<dbReference type="PROSITE" id="PS51925">
    <property type="entry name" value="SWIB_MDM2"/>
    <property type="match status" value="1"/>
</dbReference>
<dbReference type="OrthoDB" id="10263741at2759"/>
<comment type="caution">
    <text evidence="3">The sequence shown here is derived from an EMBL/GenBank/DDBJ whole genome shotgun (WGS) entry which is preliminary data.</text>
</comment>
<dbReference type="InterPro" id="IPR036885">
    <property type="entry name" value="SWIB_MDM2_dom_sf"/>
</dbReference>
<evidence type="ECO:0000256" key="1">
    <source>
        <dbReference type="SAM" id="MobiDB-lite"/>
    </source>
</evidence>
<sequence>MASSIQQQQQLLQPPSQLSQLQPQAQAQPQPQTQPQPQLQSQSQQYPSPSQGTPPQPPAGVGISGNLKRGPQPKLPPPRAPQQPSPSTAAVPGSLPTGPPAQSSFKNAELTPAARRKASANKRKAPEKQLPDRVAALLPESSLYSQLLEFEARVDATLARKKIDIQEAIKNPPRVQRTLRIYVFNTFANQNQGANSAQGEPPSWTLRIIGRILEDGVDPDMQAASKPNPSAPKFSSFFRRITVLLDPTLYPENPQIVWDGARASAHVEGFEIKRKGDKEFKATIRLEMNYTPEKYKLSAALTDLLRIEVDTRPRIISALWQYIKVKKLQDAADPTMIICDPPLKRIFGEEKFKVSLVSQKLSQHLQPPQPILLEHHIKLSGHSPAGNACYDVAVDVPIPLQKEMSAFLANLERHKDIDMYDETIRTAIKKIHEHRRRRAFFLGFSQSPVDFINTLIASQSRDLKVVAGEASRNPERERRSDFYNQPWVEDAVIRYLNRPPPAAGPDAPGNT</sequence>
<feature type="compositionally biased region" description="Low complexity" evidence="1">
    <location>
        <begin position="1"/>
        <end position="51"/>
    </location>
</feature>
<dbReference type="CDD" id="cd10568">
    <property type="entry name" value="SWIB_like"/>
    <property type="match status" value="1"/>
</dbReference>
<dbReference type="OMA" id="NFRCNEP"/>
<dbReference type="Proteomes" id="UP000825935">
    <property type="component" value="Chromosome 23"/>
</dbReference>
<feature type="region of interest" description="Disordered" evidence="1">
    <location>
        <begin position="1"/>
        <end position="131"/>
    </location>
</feature>
<dbReference type="SUPFAM" id="SSF47592">
    <property type="entry name" value="SWIB/MDM2 domain"/>
    <property type="match status" value="1"/>
</dbReference>
<feature type="compositionally biased region" description="Pro residues" evidence="1">
    <location>
        <begin position="73"/>
        <end position="84"/>
    </location>
</feature>
<protein>
    <recommendedName>
        <fullName evidence="2">DM2 domain-containing protein</fullName>
    </recommendedName>
</protein>
<dbReference type="SMART" id="SM00151">
    <property type="entry name" value="SWIB"/>
    <property type="match status" value="1"/>
</dbReference>
<dbReference type="PANTHER" id="PTHR13844">
    <property type="entry name" value="SWI/SNF-RELATED MATRIX-ASSOCIATED ACTIN-DEPENDENT REGULATOR OF CHROMATIN SUBFAMILY D"/>
    <property type="match status" value="1"/>
</dbReference>
<feature type="compositionally biased region" description="Basic residues" evidence="1">
    <location>
        <begin position="114"/>
        <end position="123"/>
    </location>
</feature>
<evidence type="ECO:0000259" key="2">
    <source>
        <dbReference type="PROSITE" id="PS51925"/>
    </source>
</evidence>
<proteinExistence type="predicted"/>
<dbReference type="AlphaFoldDB" id="A0A8T2RZC4"/>
<name>A0A8T2RZC4_CERRI</name>
<dbReference type="EMBL" id="CM035428">
    <property type="protein sequence ID" value="KAH7301201.1"/>
    <property type="molecule type" value="Genomic_DNA"/>
</dbReference>
<accession>A0A8T2RZC4</accession>
<dbReference type="Gene3D" id="1.10.245.10">
    <property type="entry name" value="SWIB/MDM2 domain"/>
    <property type="match status" value="1"/>
</dbReference>
<evidence type="ECO:0000313" key="4">
    <source>
        <dbReference type="Proteomes" id="UP000825935"/>
    </source>
</evidence>
<gene>
    <name evidence="3" type="ORF">KP509_23G016000</name>
</gene>
<dbReference type="InterPro" id="IPR003121">
    <property type="entry name" value="SWIB_MDM2_domain"/>
</dbReference>
<reference evidence="3 4" key="1">
    <citation type="submission" date="2021-08" db="EMBL/GenBank/DDBJ databases">
        <title>WGS assembly of Ceratopteris richardii.</title>
        <authorList>
            <person name="Marchant D.B."/>
            <person name="Chen G."/>
            <person name="Jenkins J."/>
            <person name="Shu S."/>
            <person name="Leebens-Mack J."/>
            <person name="Grimwood J."/>
            <person name="Schmutz J."/>
            <person name="Soltis P."/>
            <person name="Soltis D."/>
            <person name="Chen Z.-H."/>
        </authorList>
    </citation>
    <scope>NUCLEOTIDE SEQUENCE [LARGE SCALE GENOMIC DNA]</scope>
    <source>
        <strain evidence="3">Whitten #5841</strain>
        <tissue evidence="3">Leaf</tissue>
    </source>
</reference>